<name>A0AAE1DQ49_9GAST</name>
<sequence length="583" mass="65158">MTLQKRSWFVFLAFLALLLATIETEAAQRGPNSNICQRLDRIEDKIEEMDSKLDMLTLRQGEHAALTRMDRKLDLLLRERQTGNLDRTSGQPGQPGQESEHSGQTNQPGQTEQGEQETLPYAGTADINGIQILKIEKTPVSQGNRYVINFKKDGHCFFEVFSVNKPPIVLSVEEGPDGEWTSTFTVESDQDDHVWFMMTCRDEKDIIVSLRLKNSIPGPVTVENLYLPTIDGSPPGPVTFEPGEDLNFTATSPADPTTGQVVEFIRARFSGIDLETGKFHMHMSTEEIIRELSEVVTLQGATKSLTLLTSTKPVSGRLSLEVESPLDDNALVREITVTEEIPIKPAGQVGEVPPQYLTIVEMPHREKSKNGNELETCSVGQECPIYCLAIGDRITSMFVYKVFPNGTQEPVYSRHELPSSLPTTKGIYWMFHAEEDSGDTDGITTFRCLAYDTFHFEYTAKLMDVLARIDPSIDSERSGLTVEDDPADPSSKTITLQCAVRGRPLPDVRFTWDVSSTARMYQNPPDNVTSSSKSEALATKTFVLNANELATWNDEDEESPICSFYSSTLGEYVMHHFERPYIS</sequence>
<evidence type="ECO:0000256" key="2">
    <source>
        <dbReference type="SAM" id="MobiDB-lite"/>
    </source>
</evidence>
<gene>
    <name evidence="5" type="ORF">RRG08_021769</name>
</gene>
<dbReference type="EMBL" id="JAWDGP010003066">
    <property type="protein sequence ID" value="KAK3777658.1"/>
    <property type="molecule type" value="Genomic_DNA"/>
</dbReference>
<evidence type="ECO:0000313" key="5">
    <source>
        <dbReference type="EMBL" id="KAK3777658.1"/>
    </source>
</evidence>
<evidence type="ECO:0000259" key="4">
    <source>
        <dbReference type="PROSITE" id="PS50835"/>
    </source>
</evidence>
<feature type="domain" description="Ig-like" evidence="4">
    <location>
        <begin position="471"/>
        <end position="562"/>
    </location>
</feature>
<feature type="region of interest" description="Disordered" evidence="2">
    <location>
        <begin position="81"/>
        <end position="115"/>
    </location>
</feature>
<dbReference type="InterPro" id="IPR007110">
    <property type="entry name" value="Ig-like_dom"/>
</dbReference>
<dbReference type="AlphaFoldDB" id="A0AAE1DQ49"/>
<feature type="signal peptide" evidence="3">
    <location>
        <begin position="1"/>
        <end position="26"/>
    </location>
</feature>
<keyword evidence="3" id="KW-0732">Signal</keyword>
<keyword evidence="6" id="KW-1185">Reference proteome</keyword>
<feature type="compositionally biased region" description="Polar residues" evidence="2">
    <location>
        <begin position="82"/>
        <end position="97"/>
    </location>
</feature>
<evidence type="ECO:0000313" key="6">
    <source>
        <dbReference type="Proteomes" id="UP001283361"/>
    </source>
</evidence>
<evidence type="ECO:0000256" key="1">
    <source>
        <dbReference type="SAM" id="Coils"/>
    </source>
</evidence>
<keyword evidence="1" id="KW-0175">Coiled coil</keyword>
<proteinExistence type="predicted"/>
<reference evidence="5" key="1">
    <citation type="journal article" date="2023" name="G3 (Bethesda)">
        <title>A reference genome for the long-term kleptoplast-retaining sea slug Elysia crispata morphotype clarki.</title>
        <authorList>
            <person name="Eastman K.E."/>
            <person name="Pendleton A.L."/>
            <person name="Shaikh M.A."/>
            <person name="Suttiyut T."/>
            <person name="Ogas R."/>
            <person name="Tomko P."/>
            <person name="Gavelis G."/>
            <person name="Widhalm J.R."/>
            <person name="Wisecaver J.H."/>
        </authorList>
    </citation>
    <scope>NUCLEOTIDE SEQUENCE</scope>
    <source>
        <strain evidence="5">ECLA1</strain>
    </source>
</reference>
<dbReference type="Proteomes" id="UP001283361">
    <property type="component" value="Unassembled WGS sequence"/>
</dbReference>
<comment type="caution">
    <text evidence="5">The sequence shown here is derived from an EMBL/GenBank/DDBJ whole genome shotgun (WGS) entry which is preliminary data.</text>
</comment>
<dbReference type="PROSITE" id="PS50835">
    <property type="entry name" value="IG_LIKE"/>
    <property type="match status" value="1"/>
</dbReference>
<feature type="coiled-coil region" evidence="1">
    <location>
        <begin position="32"/>
        <end position="59"/>
    </location>
</feature>
<accession>A0AAE1DQ49</accession>
<evidence type="ECO:0000256" key="3">
    <source>
        <dbReference type="SAM" id="SignalP"/>
    </source>
</evidence>
<feature type="compositionally biased region" description="Low complexity" evidence="2">
    <location>
        <begin position="103"/>
        <end position="115"/>
    </location>
</feature>
<feature type="chain" id="PRO_5042126228" description="Ig-like domain-containing protein" evidence="3">
    <location>
        <begin position="27"/>
        <end position="583"/>
    </location>
</feature>
<organism evidence="5 6">
    <name type="scientific">Elysia crispata</name>
    <name type="common">lettuce slug</name>
    <dbReference type="NCBI Taxonomy" id="231223"/>
    <lineage>
        <taxon>Eukaryota</taxon>
        <taxon>Metazoa</taxon>
        <taxon>Spiralia</taxon>
        <taxon>Lophotrochozoa</taxon>
        <taxon>Mollusca</taxon>
        <taxon>Gastropoda</taxon>
        <taxon>Heterobranchia</taxon>
        <taxon>Euthyneura</taxon>
        <taxon>Panpulmonata</taxon>
        <taxon>Sacoglossa</taxon>
        <taxon>Placobranchoidea</taxon>
        <taxon>Plakobranchidae</taxon>
        <taxon>Elysia</taxon>
    </lineage>
</organism>
<protein>
    <recommendedName>
        <fullName evidence="4">Ig-like domain-containing protein</fullName>
    </recommendedName>
</protein>